<keyword evidence="1" id="KW-0472">Membrane</keyword>
<evidence type="ECO:0000259" key="2">
    <source>
        <dbReference type="Pfam" id="PF00892"/>
    </source>
</evidence>
<accession>A0ABM7QGU3</accession>
<feature type="transmembrane region" description="Helical" evidence="1">
    <location>
        <begin position="69"/>
        <end position="90"/>
    </location>
</feature>
<evidence type="ECO:0000256" key="1">
    <source>
        <dbReference type="SAM" id="Phobius"/>
    </source>
</evidence>
<sequence length="147" mass="15850">MTQPYTWFFWAALSACFAALTAIFAKIGIQGVDSDFATLIRTVVIVFVLAAFVGVAGKWSDPRLLPPRTLLFLALSALATGASWVCYFRALQLGHASQVAPVDKFSLVLVAVFAYAFLGERPTLREWTGIALVAMGVLVLAIPARKA</sequence>
<feature type="domain" description="EamA" evidence="2">
    <location>
        <begin position="7"/>
        <end position="140"/>
    </location>
</feature>
<gene>
    <name evidence="3" type="ORF">LYSHEL_27720</name>
</gene>
<keyword evidence="1" id="KW-0812">Transmembrane</keyword>
<dbReference type="PANTHER" id="PTHR22911:SF137">
    <property type="entry name" value="SOLUTE CARRIER FAMILY 35 MEMBER G2-RELATED"/>
    <property type="match status" value="1"/>
</dbReference>
<dbReference type="InterPro" id="IPR000620">
    <property type="entry name" value="EamA_dom"/>
</dbReference>
<dbReference type="SUPFAM" id="SSF103481">
    <property type="entry name" value="Multidrug resistance efflux transporter EmrE"/>
    <property type="match status" value="1"/>
</dbReference>
<dbReference type="InterPro" id="IPR037185">
    <property type="entry name" value="EmrE-like"/>
</dbReference>
<dbReference type="PANTHER" id="PTHR22911">
    <property type="entry name" value="ACYL-MALONYL CONDENSING ENZYME-RELATED"/>
    <property type="match status" value="1"/>
</dbReference>
<keyword evidence="1" id="KW-1133">Transmembrane helix</keyword>
<organism evidence="3 4">
    <name type="scientific">Lysobacter helvus</name>
    <dbReference type="NCBI Taxonomy" id="2675059"/>
    <lineage>
        <taxon>Bacteria</taxon>
        <taxon>Pseudomonadati</taxon>
        <taxon>Pseudomonadota</taxon>
        <taxon>Gammaproteobacteria</taxon>
        <taxon>Lysobacterales</taxon>
        <taxon>Lysobacteraceae</taxon>
        <taxon>Lysobacter</taxon>
    </lineage>
</organism>
<keyword evidence="4" id="KW-1185">Reference proteome</keyword>
<dbReference type="Pfam" id="PF00892">
    <property type="entry name" value="EamA"/>
    <property type="match status" value="1"/>
</dbReference>
<proteinExistence type="predicted"/>
<name>A0ABM7QGU3_9GAMM</name>
<evidence type="ECO:0000313" key="3">
    <source>
        <dbReference type="EMBL" id="BCT96901.1"/>
    </source>
</evidence>
<feature type="transmembrane region" description="Helical" evidence="1">
    <location>
        <begin position="39"/>
        <end position="57"/>
    </location>
</feature>
<evidence type="ECO:0000313" key="4">
    <source>
        <dbReference type="Proteomes" id="UP000680514"/>
    </source>
</evidence>
<reference evidence="3 4" key="1">
    <citation type="submission" date="2021-03" db="EMBL/GenBank/DDBJ databases">
        <title>Complete Genome Sequences of Two Lysobacter Strains Isolated from Sea Water (Lysobacter caseinilyticus) and Soil (Lysobacter helvus) in South Korea.</title>
        <authorList>
            <person name="Watanabe Y."/>
            <person name="Arakawa K."/>
        </authorList>
    </citation>
    <scope>NUCLEOTIDE SEQUENCE [LARGE SCALE GENOMIC DNA]</scope>
    <source>
        <strain evidence="3 4">D10</strain>
    </source>
</reference>
<dbReference type="EMBL" id="AP024546">
    <property type="protein sequence ID" value="BCT96901.1"/>
    <property type="molecule type" value="Genomic_DNA"/>
</dbReference>
<dbReference type="RefSeq" id="WP_213434665.1">
    <property type="nucleotide sequence ID" value="NZ_AP024546.1"/>
</dbReference>
<protein>
    <recommendedName>
        <fullName evidence="2">EamA domain-containing protein</fullName>
    </recommendedName>
</protein>
<dbReference type="Gene3D" id="1.10.3730.20">
    <property type="match status" value="1"/>
</dbReference>
<feature type="transmembrane region" description="Helical" evidence="1">
    <location>
        <begin position="124"/>
        <end position="144"/>
    </location>
</feature>
<dbReference type="Proteomes" id="UP000680514">
    <property type="component" value="Chromosome"/>
</dbReference>
<feature type="transmembrane region" description="Helical" evidence="1">
    <location>
        <begin position="6"/>
        <end position="27"/>
    </location>
</feature>